<evidence type="ECO:0000256" key="1">
    <source>
        <dbReference type="ARBA" id="ARBA00001974"/>
    </source>
</evidence>
<dbReference type="PANTHER" id="PTHR43429:SF3">
    <property type="entry name" value="NITRITE REDUCTASE [NAD(P)H]"/>
    <property type="match status" value="1"/>
</dbReference>
<dbReference type="InterPro" id="IPR036188">
    <property type="entry name" value="FAD/NAD-bd_sf"/>
</dbReference>
<evidence type="ECO:0000313" key="6">
    <source>
        <dbReference type="EMBL" id="SHH91031.1"/>
    </source>
</evidence>
<dbReference type="Pfam" id="PF18267">
    <property type="entry name" value="Rubredoxin_C"/>
    <property type="match status" value="1"/>
</dbReference>
<dbReference type="InterPro" id="IPR016156">
    <property type="entry name" value="FAD/NAD-linked_Rdtase_dimer_sf"/>
</dbReference>
<evidence type="ECO:0000259" key="4">
    <source>
        <dbReference type="Pfam" id="PF07992"/>
    </source>
</evidence>
<keyword evidence="3" id="KW-0274">FAD</keyword>
<evidence type="ECO:0000313" key="7">
    <source>
        <dbReference type="Proteomes" id="UP000184447"/>
    </source>
</evidence>
<dbReference type="Pfam" id="PF07992">
    <property type="entry name" value="Pyr_redox_2"/>
    <property type="match status" value="1"/>
</dbReference>
<comment type="cofactor">
    <cofactor evidence="1">
        <name>FAD</name>
        <dbReference type="ChEBI" id="CHEBI:57692"/>
    </cofactor>
</comment>
<accession>A0A1M5WU70</accession>
<dbReference type="InterPro" id="IPR050260">
    <property type="entry name" value="FAD-bd_OxRdtase"/>
</dbReference>
<gene>
    <name evidence="6" type="ORF">SAMN02745207_03130</name>
</gene>
<dbReference type="Gene3D" id="3.30.390.30">
    <property type="match status" value="1"/>
</dbReference>
<protein>
    <submittedName>
        <fullName evidence="6">Pyridine nucleotide-disulphide oxidoreductase</fullName>
    </submittedName>
</protein>
<dbReference type="Proteomes" id="UP000184447">
    <property type="component" value="Unassembled WGS sequence"/>
</dbReference>
<organism evidence="6 7">
    <name type="scientific">Clostridium grantii DSM 8605</name>
    <dbReference type="NCBI Taxonomy" id="1121316"/>
    <lineage>
        <taxon>Bacteria</taxon>
        <taxon>Bacillati</taxon>
        <taxon>Bacillota</taxon>
        <taxon>Clostridia</taxon>
        <taxon>Eubacteriales</taxon>
        <taxon>Clostridiaceae</taxon>
        <taxon>Clostridium</taxon>
    </lineage>
</organism>
<dbReference type="PRINTS" id="PR00368">
    <property type="entry name" value="FADPNR"/>
</dbReference>
<name>A0A1M5WU70_9CLOT</name>
<dbReference type="RefSeq" id="WP_073339442.1">
    <property type="nucleotide sequence ID" value="NZ_FQXM01000020.1"/>
</dbReference>
<dbReference type="PRINTS" id="PR00411">
    <property type="entry name" value="PNDRDTASEI"/>
</dbReference>
<reference evidence="6 7" key="1">
    <citation type="submission" date="2016-11" db="EMBL/GenBank/DDBJ databases">
        <authorList>
            <person name="Jaros S."/>
            <person name="Januszkiewicz K."/>
            <person name="Wedrychowicz H."/>
        </authorList>
    </citation>
    <scope>NUCLEOTIDE SEQUENCE [LARGE SCALE GENOMIC DNA]</scope>
    <source>
        <strain evidence="6 7">DSM 8605</strain>
    </source>
</reference>
<evidence type="ECO:0000256" key="3">
    <source>
        <dbReference type="ARBA" id="ARBA00022827"/>
    </source>
</evidence>
<dbReference type="SUPFAM" id="SSF51905">
    <property type="entry name" value="FAD/NAD(P)-binding domain"/>
    <property type="match status" value="2"/>
</dbReference>
<keyword evidence="7" id="KW-1185">Reference proteome</keyword>
<evidence type="ECO:0000259" key="5">
    <source>
        <dbReference type="Pfam" id="PF18267"/>
    </source>
</evidence>
<feature type="domain" description="FAD/NAD(P)-binding" evidence="4">
    <location>
        <begin position="5"/>
        <end position="296"/>
    </location>
</feature>
<proteinExistence type="predicted"/>
<dbReference type="PANTHER" id="PTHR43429">
    <property type="entry name" value="PYRIDINE NUCLEOTIDE-DISULFIDE OXIDOREDUCTASE DOMAIN-CONTAINING"/>
    <property type="match status" value="1"/>
</dbReference>
<keyword evidence="2" id="KW-0285">Flavoprotein</keyword>
<dbReference type="InterPro" id="IPR023753">
    <property type="entry name" value="FAD/NAD-binding_dom"/>
</dbReference>
<dbReference type="STRING" id="1121316.SAMN02745207_03130"/>
<dbReference type="Gene3D" id="3.50.50.60">
    <property type="entry name" value="FAD/NAD(P)-binding domain"/>
    <property type="match status" value="2"/>
</dbReference>
<dbReference type="AlphaFoldDB" id="A0A1M5WU70"/>
<dbReference type="InterPro" id="IPR041575">
    <property type="entry name" value="Rubredoxin_C"/>
</dbReference>
<dbReference type="EMBL" id="FQXM01000020">
    <property type="protein sequence ID" value="SHH91031.1"/>
    <property type="molecule type" value="Genomic_DNA"/>
</dbReference>
<evidence type="ECO:0000256" key="2">
    <source>
        <dbReference type="ARBA" id="ARBA00022630"/>
    </source>
</evidence>
<dbReference type="GO" id="GO:0016491">
    <property type="term" value="F:oxidoreductase activity"/>
    <property type="evidence" value="ECO:0007669"/>
    <property type="project" value="InterPro"/>
</dbReference>
<feature type="domain" description="NADH-rubredoxin oxidoreductase C-terminal" evidence="5">
    <location>
        <begin position="317"/>
        <end position="381"/>
    </location>
</feature>
<sequence length="392" mass="43493">MNNQYNYIIIGAGAAGFNAAKAIRSKDKTSSILMVSKEDRLPYFRPQVSKSIVHEVPAKRFYLTNEQWFLDNQIHIELNTTVEEINTDNSYIVIKGIGSLKFDKLIIAAGANNFIPPTEGIEKEGVFSLRTIQDAENLKFYMKNSKKAVVIGAGLLGLEAAWELKQLGLDVKVVELAPCVLQRQLDLEGSNITKDLLKASGIEFILGDACCEILGKEKVEGIKLKSDRVLDTDILLYSIGIRPDIELIKQTSIEINRGIVVNDKMETNIPNIYACGDIAEFKKCILGTWPSAIEMGKVAGLNVVGEESKFETFVTSTLFNAMNVKIFSCGDLNDEYKTYTLDNLDENNFGKLFFKDNILVGAYLIGNISKSTKIVTCIKNSLSYDDVLAKIL</sequence>
<dbReference type="OrthoDB" id="9807946at2"/>